<dbReference type="RefSeq" id="WP_098042685.1">
    <property type="nucleotide sequence ID" value="NZ_CAURLQ010000038.1"/>
</dbReference>
<accession>A0A2A8D5Y6</accession>
<feature type="transmembrane region" description="Helical" evidence="1">
    <location>
        <begin position="49"/>
        <end position="72"/>
    </location>
</feature>
<evidence type="ECO:0008006" key="4">
    <source>
        <dbReference type="Google" id="ProtNLM"/>
    </source>
</evidence>
<comment type="caution">
    <text evidence="2">The sequence shown here is derived from an EMBL/GenBank/DDBJ whole genome shotgun (WGS) entry which is preliminary data.</text>
</comment>
<keyword evidence="1" id="KW-1133">Transmembrane helix</keyword>
<feature type="transmembrane region" description="Helical" evidence="1">
    <location>
        <begin position="92"/>
        <end position="115"/>
    </location>
</feature>
<dbReference type="Proteomes" id="UP000219947">
    <property type="component" value="Unassembled WGS sequence"/>
</dbReference>
<reference evidence="2" key="1">
    <citation type="submission" date="2017-10" db="EMBL/GenBank/DDBJ databases">
        <title>Kefir isolates.</title>
        <authorList>
            <person name="Kim Y."/>
            <person name="Blasche S."/>
        </authorList>
    </citation>
    <scope>NUCLEOTIDE SEQUENCE [LARGE SCALE GENOMIC DNA]</scope>
    <source>
        <strain evidence="2">OG2-2</strain>
    </source>
</reference>
<keyword evidence="1" id="KW-0472">Membrane</keyword>
<feature type="transmembrane region" description="Helical" evidence="1">
    <location>
        <begin position="169"/>
        <end position="190"/>
    </location>
</feature>
<organism evidence="2 3">
    <name type="scientific">Rothia dentocariosa</name>
    <dbReference type="NCBI Taxonomy" id="2047"/>
    <lineage>
        <taxon>Bacteria</taxon>
        <taxon>Bacillati</taxon>
        <taxon>Actinomycetota</taxon>
        <taxon>Actinomycetes</taxon>
        <taxon>Micrococcales</taxon>
        <taxon>Micrococcaceae</taxon>
        <taxon>Rothia</taxon>
    </lineage>
</organism>
<name>A0A2A8D5Y6_9MICC</name>
<keyword evidence="1" id="KW-0812">Transmembrane</keyword>
<dbReference type="AlphaFoldDB" id="A0A2A8D5Y6"/>
<evidence type="ECO:0000313" key="3">
    <source>
        <dbReference type="Proteomes" id="UP000219947"/>
    </source>
</evidence>
<feature type="transmembrane region" description="Helical" evidence="1">
    <location>
        <begin position="135"/>
        <end position="157"/>
    </location>
</feature>
<dbReference type="EMBL" id="PDEV01000002">
    <property type="protein sequence ID" value="PEN16321.1"/>
    <property type="molecule type" value="Genomic_DNA"/>
</dbReference>
<evidence type="ECO:0000313" key="2">
    <source>
        <dbReference type="EMBL" id="PEN16321.1"/>
    </source>
</evidence>
<evidence type="ECO:0000256" key="1">
    <source>
        <dbReference type="SAM" id="Phobius"/>
    </source>
</evidence>
<feature type="transmembrane region" description="Helical" evidence="1">
    <location>
        <begin position="218"/>
        <end position="239"/>
    </location>
</feature>
<proteinExistence type="predicted"/>
<protein>
    <recommendedName>
        <fullName evidence="4">Multidrug ABC transporter permease</fullName>
    </recommendedName>
</protein>
<sequence>MNRQLRLMSFSLRQFLTVPYFLQLLLLSTFGATALQALAAGAWPVDATLAWTRAGIIGTWNMCIVAAGILNFERYRGTFVYLLNGAVNPLRALAAVVSTASIFGLAALPLAWVFWALCTFSVDFTDFAQVSARYLVGLPLLWISCLAVTFVIAGFFVATPNAIAYEELLLVPVFVASGVLFTESSAPAWLDALGTLIPIQAPVKVLLGQMPMNSFGDVLGVVLQTCAVTALWMLAAYLLGRRALRAATVHGTLGAI</sequence>
<keyword evidence="3" id="KW-1185">Reference proteome</keyword>
<gene>
    <name evidence="2" type="ORF">CRM92_06480</name>
</gene>